<dbReference type="AlphaFoldDB" id="A0A5B7GWG4"/>
<evidence type="ECO:0000313" key="14">
    <source>
        <dbReference type="Proteomes" id="UP000324222"/>
    </source>
</evidence>
<evidence type="ECO:0000256" key="10">
    <source>
        <dbReference type="SAM" id="Phobius"/>
    </source>
</evidence>
<keyword evidence="3" id="KW-1003">Cell membrane</keyword>
<keyword evidence="7 10" id="KW-0472">Membrane</keyword>
<evidence type="ECO:0000256" key="11">
    <source>
        <dbReference type="SAM" id="SignalP"/>
    </source>
</evidence>
<evidence type="ECO:0000256" key="1">
    <source>
        <dbReference type="ARBA" id="ARBA00004651"/>
    </source>
</evidence>
<keyword evidence="11" id="KW-0732">Signal</keyword>
<dbReference type="Pfam" id="PF00001">
    <property type="entry name" value="7tm_1"/>
    <property type="match status" value="1"/>
</dbReference>
<evidence type="ECO:0000256" key="8">
    <source>
        <dbReference type="ARBA" id="ARBA00023170"/>
    </source>
</evidence>
<gene>
    <name evidence="13" type="primary">moody_0</name>
    <name evidence="13" type="ORF">E2C01_058780</name>
</gene>
<evidence type="ECO:0000259" key="12">
    <source>
        <dbReference type="PROSITE" id="PS50262"/>
    </source>
</evidence>
<evidence type="ECO:0000256" key="9">
    <source>
        <dbReference type="ARBA" id="ARBA00023224"/>
    </source>
</evidence>
<comment type="caution">
    <text evidence="13">The sequence shown here is derived from an EMBL/GenBank/DDBJ whole genome shotgun (WGS) entry which is preliminary data.</text>
</comment>
<sequence length="239" mass="27728">MRIVLSLLSSVALCCGVQVYGQFTYNLDTEECDFDDKTAHKKAPRKVFLSLGFLLPCIVIITSYSYIYYKARQSSANLLARRRHNASEDSRKTKVIDGEWCWFSSQRPVEGLRARDIRIARTIGVIFLAFLICCTPVSVAHFMETKVNKAALLLLHPLYWAQYCINIFIYVFMNNQYRDAYVNYISQWWPDFKEVSKLWEGIHHKAQARRPLVLHSVYSKLAAGSQFEEVDTWVTVQCM</sequence>
<evidence type="ECO:0000256" key="7">
    <source>
        <dbReference type="ARBA" id="ARBA00023136"/>
    </source>
</evidence>
<comment type="subcellular location">
    <subcellularLocation>
        <location evidence="1">Cell membrane</location>
        <topology evidence="1">Multi-pass membrane protein</topology>
    </subcellularLocation>
</comment>
<feature type="domain" description="G-protein coupled receptors family 1 profile" evidence="12">
    <location>
        <begin position="1"/>
        <end position="170"/>
    </location>
</feature>
<name>A0A5B7GWG4_PORTR</name>
<keyword evidence="4 10" id="KW-0812">Transmembrane</keyword>
<feature type="signal peptide" evidence="11">
    <location>
        <begin position="1"/>
        <end position="16"/>
    </location>
</feature>
<protein>
    <submittedName>
        <fullName evidence="13">G-protein coupled receptor moody</fullName>
    </submittedName>
</protein>
<proteinExistence type="inferred from homology"/>
<keyword evidence="14" id="KW-1185">Reference proteome</keyword>
<dbReference type="Gene3D" id="1.20.1070.10">
    <property type="entry name" value="Rhodopsin 7-helix transmembrane proteins"/>
    <property type="match status" value="1"/>
</dbReference>
<dbReference type="GO" id="GO:0005886">
    <property type="term" value="C:plasma membrane"/>
    <property type="evidence" value="ECO:0007669"/>
    <property type="project" value="UniProtKB-SubCell"/>
</dbReference>
<keyword evidence="8 13" id="KW-0675">Receptor</keyword>
<evidence type="ECO:0000256" key="2">
    <source>
        <dbReference type="ARBA" id="ARBA00010663"/>
    </source>
</evidence>
<dbReference type="GO" id="GO:0004930">
    <property type="term" value="F:G protein-coupled receptor activity"/>
    <property type="evidence" value="ECO:0007669"/>
    <property type="project" value="UniProtKB-KW"/>
</dbReference>
<evidence type="ECO:0000256" key="5">
    <source>
        <dbReference type="ARBA" id="ARBA00022989"/>
    </source>
</evidence>
<feature type="transmembrane region" description="Helical" evidence="10">
    <location>
        <begin position="123"/>
        <end position="142"/>
    </location>
</feature>
<evidence type="ECO:0000256" key="4">
    <source>
        <dbReference type="ARBA" id="ARBA00022692"/>
    </source>
</evidence>
<accession>A0A5B7GWG4</accession>
<dbReference type="Proteomes" id="UP000324222">
    <property type="component" value="Unassembled WGS sequence"/>
</dbReference>
<dbReference type="OrthoDB" id="6117944at2759"/>
<feature type="transmembrane region" description="Helical" evidence="10">
    <location>
        <begin position="47"/>
        <end position="69"/>
    </location>
</feature>
<feature type="chain" id="PRO_5022680728" evidence="11">
    <location>
        <begin position="17"/>
        <end position="239"/>
    </location>
</feature>
<dbReference type="PROSITE" id="PS50262">
    <property type="entry name" value="G_PROTEIN_RECEP_F1_2"/>
    <property type="match status" value="1"/>
</dbReference>
<reference evidence="13 14" key="1">
    <citation type="submission" date="2019-05" db="EMBL/GenBank/DDBJ databases">
        <title>Another draft genome of Portunus trituberculatus and its Hox gene families provides insights of decapod evolution.</title>
        <authorList>
            <person name="Jeong J.-H."/>
            <person name="Song I."/>
            <person name="Kim S."/>
            <person name="Choi T."/>
            <person name="Kim D."/>
            <person name="Ryu S."/>
            <person name="Kim W."/>
        </authorList>
    </citation>
    <scope>NUCLEOTIDE SEQUENCE [LARGE SCALE GENOMIC DNA]</scope>
    <source>
        <tissue evidence="13">Muscle</tissue>
    </source>
</reference>
<organism evidence="13 14">
    <name type="scientific">Portunus trituberculatus</name>
    <name type="common">Swimming crab</name>
    <name type="synonym">Neptunus trituberculatus</name>
    <dbReference type="NCBI Taxonomy" id="210409"/>
    <lineage>
        <taxon>Eukaryota</taxon>
        <taxon>Metazoa</taxon>
        <taxon>Ecdysozoa</taxon>
        <taxon>Arthropoda</taxon>
        <taxon>Crustacea</taxon>
        <taxon>Multicrustacea</taxon>
        <taxon>Malacostraca</taxon>
        <taxon>Eumalacostraca</taxon>
        <taxon>Eucarida</taxon>
        <taxon>Decapoda</taxon>
        <taxon>Pleocyemata</taxon>
        <taxon>Brachyura</taxon>
        <taxon>Eubrachyura</taxon>
        <taxon>Portunoidea</taxon>
        <taxon>Portunidae</taxon>
        <taxon>Portuninae</taxon>
        <taxon>Portunus</taxon>
    </lineage>
</organism>
<dbReference type="InterPro" id="IPR000276">
    <property type="entry name" value="GPCR_Rhodpsn"/>
</dbReference>
<keyword evidence="6" id="KW-0297">G-protein coupled receptor</keyword>
<evidence type="ECO:0000256" key="3">
    <source>
        <dbReference type="ARBA" id="ARBA00022475"/>
    </source>
</evidence>
<comment type="similarity">
    <text evidence="2">Belongs to the G-protein coupled receptor 1 family.</text>
</comment>
<feature type="transmembrane region" description="Helical" evidence="10">
    <location>
        <begin position="154"/>
        <end position="173"/>
    </location>
</feature>
<dbReference type="SUPFAM" id="SSF81321">
    <property type="entry name" value="Family A G protein-coupled receptor-like"/>
    <property type="match status" value="1"/>
</dbReference>
<dbReference type="PANTHER" id="PTHR24228">
    <property type="entry name" value="B2 BRADYKININ RECEPTOR/ANGIOTENSIN II RECEPTOR"/>
    <property type="match status" value="1"/>
</dbReference>
<evidence type="ECO:0000313" key="13">
    <source>
        <dbReference type="EMBL" id="MPC64661.1"/>
    </source>
</evidence>
<dbReference type="InterPro" id="IPR017452">
    <property type="entry name" value="GPCR_Rhodpsn_7TM"/>
</dbReference>
<dbReference type="PRINTS" id="PR00237">
    <property type="entry name" value="GPCRRHODOPSN"/>
</dbReference>
<dbReference type="EMBL" id="VSRR010022385">
    <property type="protein sequence ID" value="MPC64661.1"/>
    <property type="molecule type" value="Genomic_DNA"/>
</dbReference>
<keyword evidence="9" id="KW-0807">Transducer</keyword>
<dbReference type="PANTHER" id="PTHR24228:SF74">
    <property type="entry name" value="G-PROTEIN COUPLED RECEPTORS FAMILY 1 PROFILE DOMAIN-CONTAINING PROTEIN"/>
    <property type="match status" value="1"/>
</dbReference>
<evidence type="ECO:0000256" key="6">
    <source>
        <dbReference type="ARBA" id="ARBA00023040"/>
    </source>
</evidence>
<keyword evidence="5 10" id="KW-1133">Transmembrane helix</keyword>